<reference evidence="7" key="1">
    <citation type="submission" date="2009-11" db="EMBL/GenBank/DDBJ databases">
        <title>The complete chromosome 1 of Sphaerobacter thermophilus DSM 20745.</title>
        <authorList>
            <person name="Lucas S."/>
            <person name="Copeland A."/>
            <person name="Lapidus A."/>
            <person name="Glavina del Rio T."/>
            <person name="Dalin E."/>
            <person name="Tice H."/>
            <person name="Bruce D."/>
            <person name="Goodwin L."/>
            <person name="Pitluck S."/>
            <person name="Kyrpides N."/>
            <person name="Mavromatis K."/>
            <person name="Ivanova N."/>
            <person name="Mikhailova N."/>
            <person name="LaButti K.M."/>
            <person name="Clum A."/>
            <person name="Sun H.I."/>
            <person name="Brettin T."/>
            <person name="Detter J.C."/>
            <person name="Han C."/>
            <person name="Larimer F."/>
            <person name="Land M."/>
            <person name="Hauser L."/>
            <person name="Markowitz V."/>
            <person name="Cheng J.F."/>
            <person name="Hugenholtz P."/>
            <person name="Woyke T."/>
            <person name="Wu D."/>
            <person name="Steenblock K."/>
            <person name="Schneider S."/>
            <person name="Pukall R."/>
            <person name="Goeker M."/>
            <person name="Klenk H.P."/>
            <person name="Eisen J.A."/>
        </authorList>
    </citation>
    <scope>NUCLEOTIDE SEQUENCE [LARGE SCALE GENOMIC DNA]</scope>
    <source>
        <strain evidence="7">ATCC 49802 / DSM 20745 / S 6022</strain>
    </source>
</reference>
<dbReference type="Proteomes" id="UP000002027">
    <property type="component" value="Chromosome 1"/>
</dbReference>
<dbReference type="PANTHER" id="PTHR34653">
    <property type="match status" value="1"/>
</dbReference>
<dbReference type="InParanoid" id="D1C172"/>
<dbReference type="RefSeq" id="WP_012871036.1">
    <property type="nucleotide sequence ID" value="NC_013523.1"/>
</dbReference>
<dbReference type="GO" id="GO:0005198">
    <property type="term" value="F:structural molecule activity"/>
    <property type="evidence" value="ECO:0007669"/>
    <property type="project" value="UniProtKB-UniRule"/>
</dbReference>
<comment type="subcellular location">
    <subcellularLocation>
        <location evidence="1 4">Bacterial flagellum basal body</location>
    </subcellularLocation>
</comment>
<dbReference type="HAMAP" id="MF_00724">
    <property type="entry name" value="FliE"/>
    <property type="match status" value="1"/>
</dbReference>
<sequence>MSVPPINPAEVGASTAIIQPRSTQSADGASFTNMIEQALGELNQSLNLADDLAMRLAAGEEVDLHEVMIALEMAGIGLQTAIQIRNRVIEAYKEIMAMPV</sequence>
<gene>
    <name evidence="4" type="primary">fliE</name>
    <name evidence="6" type="ordered locus">Sthe_0551</name>
</gene>
<evidence type="ECO:0000313" key="7">
    <source>
        <dbReference type="Proteomes" id="UP000002027"/>
    </source>
</evidence>
<evidence type="ECO:0000256" key="4">
    <source>
        <dbReference type="HAMAP-Rule" id="MF_00724"/>
    </source>
</evidence>
<dbReference type="PANTHER" id="PTHR34653:SF1">
    <property type="entry name" value="FLAGELLAR HOOK-BASAL BODY COMPLEX PROTEIN FLIE"/>
    <property type="match status" value="1"/>
</dbReference>
<dbReference type="FunCoup" id="D1C172">
    <property type="interactions" value="50"/>
</dbReference>
<dbReference type="InterPro" id="IPR001624">
    <property type="entry name" value="FliE"/>
</dbReference>
<reference evidence="6 7" key="2">
    <citation type="journal article" date="2010" name="Stand. Genomic Sci.">
        <title>Complete genome sequence of Desulfohalobium retbaense type strain (HR(100)).</title>
        <authorList>
            <person name="Spring S."/>
            <person name="Nolan M."/>
            <person name="Lapidus A."/>
            <person name="Glavina Del Rio T."/>
            <person name="Copeland A."/>
            <person name="Tice H."/>
            <person name="Cheng J.F."/>
            <person name="Lucas S."/>
            <person name="Land M."/>
            <person name="Chen F."/>
            <person name="Bruce D."/>
            <person name="Goodwin L."/>
            <person name="Pitluck S."/>
            <person name="Ivanova N."/>
            <person name="Mavromatis K."/>
            <person name="Mikhailova N."/>
            <person name="Pati A."/>
            <person name="Chen A."/>
            <person name="Palaniappan K."/>
            <person name="Hauser L."/>
            <person name="Chang Y.J."/>
            <person name="Jeffries C.D."/>
            <person name="Munk C."/>
            <person name="Kiss H."/>
            <person name="Chain P."/>
            <person name="Han C."/>
            <person name="Brettin T."/>
            <person name="Detter J.C."/>
            <person name="Schuler E."/>
            <person name="Goker M."/>
            <person name="Rohde M."/>
            <person name="Bristow J."/>
            <person name="Eisen J.A."/>
            <person name="Markowitz V."/>
            <person name="Hugenholtz P."/>
            <person name="Kyrpides N.C."/>
            <person name="Klenk H.P."/>
        </authorList>
    </citation>
    <scope>NUCLEOTIDE SEQUENCE [LARGE SCALE GENOMIC DNA]</scope>
    <source>
        <strain evidence="7">ATCC 49802 / DSM 20745 / S 6022</strain>
    </source>
</reference>
<keyword evidence="6" id="KW-0282">Flagellum</keyword>
<evidence type="ECO:0000256" key="2">
    <source>
        <dbReference type="ARBA" id="ARBA00009272"/>
    </source>
</evidence>
<name>D1C172_SPHTD</name>
<organism evidence="6 7">
    <name type="scientific">Sphaerobacter thermophilus (strain ATCC 49802 / DSM 20745 / KCCM 41009 / NCIMB 13125 / S 6022)</name>
    <dbReference type="NCBI Taxonomy" id="479434"/>
    <lineage>
        <taxon>Bacteria</taxon>
        <taxon>Pseudomonadati</taxon>
        <taxon>Thermomicrobiota</taxon>
        <taxon>Thermomicrobia</taxon>
        <taxon>Sphaerobacterales</taxon>
        <taxon>Sphaerobacterineae</taxon>
        <taxon>Sphaerobacteraceae</taxon>
        <taxon>Sphaerobacter</taxon>
    </lineage>
</organism>
<dbReference type="KEGG" id="sti:Sthe_0551"/>
<protein>
    <recommendedName>
        <fullName evidence="4 5">Flagellar hook-basal body complex protein FliE</fullName>
    </recommendedName>
</protein>
<dbReference type="GO" id="GO:0003774">
    <property type="term" value="F:cytoskeletal motor activity"/>
    <property type="evidence" value="ECO:0007669"/>
    <property type="project" value="InterPro"/>
</dbReference>
<evidence type="ECO:0000256" key="1">
    <source>
        <dbReference type="ARBA" id="ARBA00004117"/>
    </source>
</evidence>
<keyword evidence="3 4" id="KW-0975">Bacterial flagellum</keyword>
<keyword evidence="6" id="KW-0966">Cell projection</keyword>
<dbReference type="STRING" id="479434.Sthe_0551"/>
<dbReference type="OrthoDB" id="9812413at2"/>
<dbReference type="eggNOG" id="COG1677">
    <property type="taxonomic scope" value="Bacteria"/>
</dbReference>
<keyword evidence="6" id="KW-0969">Cilium</keyword>
<evidence type="ECO:0000256" key="3">
    <source>
        <dbReference type="ARBA" id="ARBA00023143"/>
    </source>
</evidence>
<dbReference type="EMBL" id="CP001823">
    <property type="protein sequence ID" value="ACZ37989.1"/>
    <property type="molecule type" value="Genomic_DNA"/>
</dbReference>
<comment type="similarity">
    <text evidence="2 4">Belongs to the FliE family.</text>
</comment>
<dbReference type="Pfam" id="PF02049">
    <property type="entry name" value="FliE"/>
    <property type="match status" value="1"/>
</dbReference>
<keyword evidence="7" id="KW-1185">Reference proteome</keyword>
<dbReference type="PRINTS" id="PR01006">
    <property type="entry name" value="FLGHOOKFLIE"/>
</dbReference>
<accession>D1C172</accession>
<evidence type="ECO:0000256" key="5">
    <source>
        <dbReference type="NCBIfam" id="TIGR00205"/>
    </source>
</evidence>
<dbReference type="GO" id="GO:0071973">
    <property type="term" value="P:bacterial-type flagellum-dependent cell motility"/>
    <property type="evidence" value="ECO:0007669"/>
    <property type="project" value="InterPro"/>
</dbReference>
<dbReference type="GO" id="GO:0009425">
    <property type="term" value="C:bacterial-type flagellum basal body"/>
    <property type="evidence" value="ECO:0007669"/>
    <property type="project" value="UniProtKB-SubCell"/>
</dbReference>
<dbReference type="NCBIfam" id="TIGR00205">
    <property type="entry name" value="fliE"/>
    <property type="match status" value="1"/>
</dbReference>
<dbReference type="AlphaFoldDB" id="D1C172"/>
<dbReference type="HOGENOM" id="CLU_147249_3_0_0"/>
<proteinExistence type="inferred from homology"/>
<evidence type="ECO:0000313" key="6">
    <source>
        <dbReference type="EMBL" id="ACZ37989.1"/>
    </source>
</evidence>